<proteinExistence type="predicted"/>
<accession>A0AAQ3MTQ6</accession>
<keyword evidence="3" id="KW-1185">Reference proteome</keyword>
<organism evidence="2 3">
    <name type="scientific">Vigna mungo</name>
    <name type="common">Black gram</name>
    <name type="synonym">Phaseolus mungo</name>
    <dbReference type="NCBI Taxonomy" id="3915"/>
    <lineage>
        <taxon>Eukaryota</taxon>
        <taxon>Viridiplantae</taxon>
        <taxon>Streptophyta</taxon>
        <taxon>Embryophyta</taxon>
        <taxon>Tracheophyta</taxon>
        <taxon>Spermatophyta</taxon>
        <taxon>Magnoliopsida</taxon>
        <taxon>eudicotyledons</taxon>
        <taxon>Gunneridae</taxon>
        <taxon>Pentapetalae</taxon>
        <taxon>rosids</taxon>
        <taxon>fabids</taxon>
        <taxon>Fabales</taxon>
        <taxon>Fabaceae</taxon>
        <taxon>Papilionoideae</taxon>
        <taxon>50 kb inversion clade</taxon>
        <taxon>NPAAA clade</taxon>
        <taxon>indigoferoid/millettioid clade</taxon>
        <taxon>Phaseoleae</taxon>
        <taxon>Vigna</taxon>
    </lineage>
</organism>
<sequence length="201" mass="22828">MHLMLTKNLQHIQMVRLLQNETKWLKSLFQWRCSCIYEPTSIMCALLVNAKGFIANTTQRTLRTPLTHQPPSSAPFSSKQSHHRQHQSQNTPKTTHRPTSTAVLITTSRRPLRTGNDADRTESTRAHQDLELDTIICIGIRLPSKFFHHLEPDTGNLVEKIEPDTSPLQLLRQHGSGYAKSCEKLDPDTSLMEGLREARSG</sequence>
<dbReference type="EMBL" id="CP144692">
    <property type="protein sequence ID" value="WVY97217.1"/>
    <property type="molecule type" value="Genomic_DNA"/>
</dbReference>
<feature type="compositionally biased region" description="Polar residues" evidence="1">
    <location>
        <begin position="90"/>
        <end position="109"/>
    </location>
</feature>
<feature type="compositionally biased region" description="Polar residues" evidence="1">
    <location>
        <begin position="64"/>
        <end position="76"/>
    </location>
</feature>
<dbReference type="AlphaFoldDB" id="A0AAQ3MTQ6"/>
<gene>
    <name evidence="2" type="ORF">V8G54_029368</name>
</gene>
<evidence type="ECO:0000256" key="1">
    <source>
        <dbReference type="SAM" id="MobiDB-lite"/>
    </source>
</evidence>
<name>A0AAQ3MTQ6_VIGMU</name>
<dbReference type="Proteomes" id="UP001374535">
    <property type="component" value="Chromosome 9"/>
</dbReference>
<protein>
    <submittedName>
        <fullName evidence="2">Uncharacterized protein</fullName>
    </submittedName>
</protein>
<evidence type="ECO:0000313" key="3">
    <source>
        <dbReference type="Proteomes" id="UP001374535"/>
    </source>
</evidence>
<feature type="compositionally biased region" description="Basic and acidic residues" evidence="1">
    <location>
        <begin position="116"/>
        <end position="125"/>
    </location>
</feature>
<feature type="region of interest" description="Disordered" evidence="1">
    <location>
        <begin position="64"/>
        <end position="125"/>
    </location>
</feature>
<evidence type="ECO:0000313" key="2">
    <source>
        <dbReference type="EMBL" id="WVY97217.1"/>
    </source>
</evidence>
<reference evidence="2 3" key="1">
    <citation type="journal article" date="2023" name="Life. Sci Alliance">
        <title>Evolutionary insights into 3D genome organization and epigenetic landscape of Vigna mungo.</title>
        <authorList>
            <person name="Junaid A."/>
            <person name="Singh B."/>
            <person name="Bhatia S."/>
        </authorList>
    </citation>
    <scope>NUCLEOTIDE SEQUENCE [LARGE SCALE GENOMIC DNA]</scope>
    <source>
        <strain evidence="2">Urdbean</strain>
    </source>
</reference>